<dbReference type="RefSeq" id="WP_131801704.1">
    <property type="nucleotide sequence ID" value="NZ_FNIR01000005.1"/>
</dbReference>
<protein>
    <submittedName>
        <fullName evidence="1">Uncharacterized protein</fullName>
    </submittedName>
</protein>
<proteinExistence type="predicted"/>
<reference evidence="2" key="1">
    <citation type="submission" date="2016-10" db="EMBL/GenBank/DDBJ databases">
        <authorList>
            <person name="Varghese N."/>
            <person name="Submissions S."/>
        </authorList>
    </citation>
    <scope>NUCLEOTIDE SEQUENCE [LARGE SCALE GENOMIC DNA]</scope>
    <source>
        <strain evidence="2">DSM 45843</strain>
    </source>
</reference>
<evidence type="ECO:0000313" key="1">
    <source>
        <dbReference type="EMBL" id="SDO34495.1"/>
    </source>
</evidence>
<dbReference type="Proteomes" id="UP000199088">
    <property type="component" value="Unassembled WGS sequence"/>
</dbReference>
<dbReference type="OrthoDB" id="4943146at2"/>
<dbReference type="AlphaFoldDB" id="A0A1H0IT03"/>
<keyword evidence="2" id="KW-1185">Reference proteome</keyword>
<name>A0A1H0IT03_9ACTN</name>
<evidence type="ECO:0000313" key="2">
    <source>
        <dbReference type="Proteomes" id="UP000199088"/>
    </source>
</evidence>
<dbReference type="EMBL" id="FNIR01000005">
    <property type="protein sequence ID" value="SDO34495.1"/>
    <property type="molecule type" value="Genomic_DNA"/>
</dbReference>
<organism evidence="1 2">
    <name type="scientific">Klenkia soli</name>
    <dbReference type="NCBI Taxonomy" id="1052260"/>
    <lineage>
        <taxon>Bacteria</taxon>
        <taxon>Bacillati</taxon>
        <taxon>Actinomycetota</taxon>
        <taxon>Actinomycetes</taxon>
        <taxon>Geodermatophilales</taxon>
        <taxon>Geodermatophilaceae</taxon>
        <taxon>Klenkia</taxon>
    </lineage>
</organism>
<sequence length="110" mass="12666">MGTNRRYPDTGEQRAQQRRLLAARNRGALQTLSDEQLQLATRVVSLAPDRGPMWALAWVRFGDVDVRCTVKVNRWTDEAVGVELEVGEEKLRCWVWQGAVQRTEGRRFEP</sequence>
<accession>A0A1H0IT03</accession>
<gene>
    <name evidence="1" type="ORF">SAMN05660199_01762</name>
</gene>